<evidence type="ECO:0000313" key="1">
    <source>
        <dbReference type="EMBL" id="CAK9058196.1"/>
    </source>
</evidence>
<keyword evidence="2" id="KW-1185">Reference proteome</keyword>
<comment type="caution">
    <text evidence="1">The sequence shown here is derived from an EMBL/GenBank/DDBJ whole genome shotgun (WGS) entry which is preliminary data.</text>
</comment>
<accession>A0ABP0N3J7</accession>
<protein>
    <submittedName>
        <fullName evidence="1">Mitochondrial</fullName>
    </submittedName>
</protein>
<evidence type="ECO:0000313" key="2">
    <source>
        <dbReference type="Proteomes" id="UP001642464"/>
    </source>
</evidence>
<organism evidence="1 2">
    <name type="scientific">Durusdinium trenchii</name>
    <dbReference type="NCBI Taxonomy" id="1381693"/>
    <lineage>
        <taxon>Eukaryota</taxon>
        <taxon>Sar</taxon>
        <taxon>Alveolata</taxon>
        <taxon>Dinophyceae</taxon>
        <taxon>Suessiales</taxon>
        <taxon>Symbiodiniaceae</taxon>
        <taxon>Durusdinium</taxon>
    </lineage>
</organism>
<reference evidence="1 2" key="1">
    <citation type="submission" date="2024-02" db="EMBL/GenBank/DDBJ databases">
        <authorList>
            <person name="Chen Y."/>
            <person name="Shah S."/>
            <person name="Dougan E. K."/>
            <person name="Thang M."/>
            <person name="Chan C."/>
        </authorList>
    </citation>
    <scope>NUCLEOTIDE SEQUENCE [LARGE SCALE GENOMIC DNA]</scope>
</reference>
<name>A0ABP0N3J7_9DINO</name>
<proteinExistence type="predicted"/>
<dbReference type="EMBL" id="CAXAMM010026091">
    <property type="protein sequence ID" value="CAK9058196.1"/>
    <property type="molecule type" value="Genomic_DNA"/>
</dbReference>
<dbReference type="Proteomes" id="UP001642464">
    <property type="component" value="Unassembled WGS sequence"/>
</dbReference>
<sequence length="138" mass="15027">MVMARCMALALLTVASAWECPSGYGGPKECLGEDGLCDLEKPMNVAVESCMEPKSQEKMEKGSYWKGCGLQDGGLDDACCNCWPLTQSSQSAQSSLRTSTAEFCPWKSHNCEGVCCVHHFWCWGSHIGCLIKSECPCD</sequence>
<gene>
    <name evidence="1" type="ORF">SCF082_LOCUS31073</name>
</gene>